<evidence type="ECO:0000313" key="2">
    <source>
        <dbReference type="Proteomes" id="UP001056120"/>
    </source>
</evidence>
<proteinExistence type="predicted"/>
<dbReference type="Proteomes" id="UP001056120">
    <property type="component" value="Linkage Group LG27"/>
</dbReference>
<sequence>MDDINGQSLSLLSPPSSVHVPYQVVDALSVKPYSKMQNHFNQEDPQCCICLVEYEDGDEVRVLPCHHEFHKTCIDEWLKNVHRICPVCRDDVCKSGSSHAKR</sequence>
<name>A0ACB8YQB9_9ASTR</name>
<evidence type="ECO:0000313" key="1">
    <source>
        <dbReference type="EMBL" id="KAI3687255.1"/>
    </source>
</evidence>
<organism evidence="1 2">
    <name type="scientific">Smallanthus sonchifolius</name>
    <dbReference type="NCBI Taxonomy" id="185202"/>
    <lineage>
        <taxon>Eukaryota</taxon>
        <taxon>Viridiplantae</taxon>
        <taxon>Streptophyta</taxon>
        <taxon>Embryophyta</taxon>
        <taxon>Tracheophyta</taxon>
        <taxon>Spermatophyta</taxon>
        <taxon>Magnoliopsida</taxon>
        <taxon>eudicotyledons</taxon>
        <taxon>Gunneridae</taxon>
        <taxon>Pentapetalae</taxon>
        <taxon>asterids</taxon>
        <taxon>campanulids</taxon>
        <taxon>Asterales</taxon>
        <taxon>Asteraceae</taxon>
        <taxon>Asteroideae</taxon>
        <taxon>Heliantheae alliance</taxon>
        <taxon>Millerieae</taxon>
        <taxon>Smallanthus</taxon>
    </lineage>
</organism>
<reference evidence="2" key="1">
    <citation type="journal article" date="2022" name="Mol. Ecol. Resour.">
        <title>The genomes of chicory, endive, great burdock and yacon provide insights into Asteraceae palaeo-polyploidization history and plant inulin production.</title>
        <authorList>
            <person name="Fan W."/>
            <person name="Wang S."/>
            <person name="Wang H."/>
            <person name="Wang A."/>
            <person name="Jiang F."/>
            <person name="Liu H."/>
            <person name="Zhao H."/>
            <person name="Xu D."/>
            <person name="Zhang Y."/>
        </authorList>
    </citation>
    <scope>NUCLEOTIDE SEQUENCE [LARGE SCALE GENOMIC DNA]</scope>
    <source>
        <strain evidence="2">cv. Yunnan</strain>
    </source>
</reference>
<gene>
    <name evidence="1" type="ORF">L1987_80949</name>
</gene>
<dbReference type="EMBL" id="CM042044">
    <property type="protein sequence ID" value="KAI3687255.1"/>
    <property type="molecule type" value="Genomic_DNA"/>
</dbReference>
<accession>A0ACB8YQB9</accession>
<protein>
    <submittedName>
        <fullName evidence="1">Uncharacterized protein</fullName>
    </submittedName>
</protein>
<comment type="caution">
    <text evidence="1">The sequence shown here is derived from an EMBL/GenBank/DDBJ whole genome shotgun (WGS) entry which is preliminary data.</text>
</comment>
<reference evidence="1 2" key="2">
    <citation type="journal article" date="2022" name="Mol. Ecol. Resour.">
        <title>The genomes of chicory, endive, great burdock and yacon provide insights into Asteraceae paleo-polyploidization history and plant inulin production.</title>
        <authorList>
            <person name="Fan W."/>
            <person name="Wang S."/>
            <person name="Wang H."/>
            <person name="Wang A."/>
            <person name="Jiang F."/>
            <person name="Liu H."/>
            <person name="Zhao H."/>
            <person name="Xu D."/>
            <person name="Zhang Y."/>
        </authorList>
    </citation>
    <scope>NUCLEOTIDE SEQUENCE [LARGE SCALE GENOMIC DNA]</scope>
    <source>
        <strain evidence="2">cv. Yunnan</strain>
        <tissue evidence="1">Leaves</tissue>
    </source>
</reference>
<keyword evidence="2" id="KW-1185">Reference proteome</keyword>